<evidence type="ECO:0000313" key="2">
    <source>
        <dbReference type="Proteomes" id="UP000000561"/>
    </source>
</evidence>
<dbReference type="InParanoid" id="A0A0D1DQ99"/>
<dbReference type="KEGG" id="uma:UMAG_11034"/>
<dbReference type="EMBL" id="CM003159">
    <property type="protein sequence ID" value="KIS66146.1"/>
    <property type="molecule type" value="Genomic_DNA"/>
</dbReference>
<dbReference type="Gene3D" id="2.40.50.140">
    <property type="entry name" value="Nucleic acid-binding proteins"/>
    <property type="match status" value="1"/>
</dbReference>
<gene>
    <name evidence="1" type="ORF">UMAG_11034</name>
</gene>
<proteinExistence type="predicted"/>
<dbReference type="InterPro" id="IPR051029">
    <property type="entry name" value="mRNA_Capping_Enz/RNA_Phosphat"/>
</dbReference>
<dbReference type="PANTHER" id="PTHR10367:SF17">
    <property type="entry name" value="MRNA-CAPPING ENZYME"/>
    <property type="match status" value="1"/>
</dbReference>
<organism evidence="1 2">
    <name type="scientific">Mycosarcoma maydis</name>
    <name type="common">Corn smut fungus</name>
    <name type="synonym">Ustilago maydis</name>
    <dbReference type="NCBI Taxonomy" id="5270"/>
    <lineage>
        <taxon>Eukaryota</taxon>
        <taxon>Fungi</taxon>
        <taxon>Dikarya</taxon>
        <taxon>Basidiomycota</taxon>
        <taxon>Ustilaginomycotina</taxon>
        <taxon>Ustilaginomycetes</taxon>
        <taxon>Ustilaginales</taxon>
        <taxon>Ustilaginaceae</taxon>
        <taxon>Mycosarcoma</taxon>
    </lineage>
</organism>
<evidence type="ECO:0000313" key="1">
    <source>
        <dbReference type="EMBL" id="KIS66146.1"/>
    </source>
</evidence>
<sequence length="358" mass="41821">MGSLSTFLKPASRYEAEFVRSSLNRLADSTRPHFIGIHPRDLTSEELETISFNFNHFVWGYKVDGTRTLISIVQTCQHEVWYATDRRNETYILSRRHLKDSPLEKFDVVLCAVLDAELVLNDLIEPAAEPSVPSEATDSTPQRSFDLFCFDLLRWAGRDYAHKPFWIRHRLLGEQFPKHDVVSPRERGEDYRIHVCVRNCADLRQCSVWTKVAARETSELAMALQPELVPQCDGIVLYHRNCSYFEKGTIACYRWKPPHVLTIDLLIRKHDSEQQRHSLFAWEGKGIYKPVTMKQRVQGVPEWEGSERIAEFVVNKDMVTFVRWRDDKYCANHSQQVLRTIRQQQQPLTWSLLVEATR</sequence>
<keyword evidence="2" id="KW-1185">Reference proteome</keyword>
<dbReference type="AlphaFoldDB" id="A0A0D1DQ99"/>
<evidence type="ECO:0008006" key="3">
    <source>
        <dbReference type="Google" id="ProtNLM"/>
    </source>
</evidence>
<dbReference type="SUPFAM" id="SSF56091">
    <property type="entry name" value="DNA ligase/mRNA capping enzyme, catalytic domain"/>
    <property type="match status" value="1"/>
</dbReference>
<dbReference type="InterPro" id="IPR012340">
    <property type="entry name" value="NA-bd_OB-fold"/>
</dbReference>
<dbReference type="OrthoDB" id="10267284at2759"/>
<dbReference type="PANTHER" id="PTHR10367">
    <property type="entry name" value="MRNA-CAPPING ENZYME"/>
    <property type="match status" value="1"/>
</dbReference>
<dbReference type="GO" id="GO:0006370">
    <property type="term" value="P:7-methylguanosine mRNA capping"/>
    <property type="evidence" value="ECO:0000318"/>
    <property type="project" value="GO_Central"/>
</dbReference>
<accession>A0A0D1DQ99</accession>
<dbReference type="GeneID" id="23566970"/>
<protein>
    <recommendedName>
        <fullName evidence="3">mRNA guanylyltransferase</fullName>
    </recommendedName>
</protein>
<name>A0A0D1DQ99_MYCMD</name>
<dbReference type="Gene3D" id="3.30.470.30">
    <property type="entry name" value="DNA ligase/mRNA capping enzyme"/>
    <property type="match status" value="1"/>
</dbReference>
<dbReference type="Proteomes" id="UP000000561">
    <property type="component" value="Chromosome 20"/>
</dbReference>
<reference evidence="1 2" key="1">
    <citation type="journal article" date="2006" name="Nature">
        <title>Insights from the genome of the biotrophic fungal plant pathogen Ustilago maydis.</title>
        <authorList>
            <person name="Kamper J."/>
            <person name="Kahmann R."/>
            <person name="Bolker M."/>
            <person name="Ma L.J."/>
            <person name="Brefort T."/>
            <person name="Saville B.J."/>
            <person name="Banuett F."/>
            <person name="Kronstad J.W."/>
            <person name="Gold S.E."/>
            <person name="Muller O."/>
            <person name="Perlin M.H."/>
            <person name="Wosten H.A."/>
            <person name="de Vries R."/>
            <person name="Ruiz-Herrera J."/>
            <person name="Reynaga-Pena C.G."/>
            <person name="Snetselaar K."/>
            <person name="McCann M."/>
            <person name="Perez-Martin J."/>
            <person name="Feldbrugge M."/>
            <person name="Basse C.W."/>
            <person name="Steinberg G."/>
            <person name="Ibeas J.I."/>
            <person name="Holloman W."/>
            <person name="Guzman P."/>
            <person name="Farman M."/>
            <person name="Stajich J.E."/>
            <person name="Sentandreu R."/>
            <person name="Gonzalez-Prieto J.M."/>
            <person name="Kennell J.C."/>
            <person name="Molina L."/>
            <person name="Schirawski J."/>
            <person name="Mendoza-Mendoza A."/>
            <person name="Greilinger D."/>
            <person name="Munch K."/>
            <person name="Rossel N."/>
            <person name="Scherer M."/>
            <person name="Vranes M."/>
            <person name="Ladendorf O."/>
            <person name="Vincon V."/>
            <person name="Fuchs U."/>
            <person name="Sandrock B."/>
            <person name="Meng S."/>
            <person name="Ho E.C."/>
            <person name="Cahill M.J."/>
            <person name="Boyce K.J."/>
            <person name="Klose J."/>
            <person name="Klosterman S.J."/>
            <person name="Deelstra H.J."/>
            <person name="Ortiz-Castellanos L."/>
            <person name="Li W."/>
            <person name="Sanchez-Alonso P."/>
            <person name="Schreier P.H."/>
            <person name="Hauser-Hahn I."/>
            <person name="Vaupel M."/>
            <person name="Koopmann E."/>
            <person name="Friedrich G."/>
            <person name="Voss H."/>
            <person name="Schluter T."/>
            <person name="Margolis J."/>
            <person name="Platt D."/>
            <person name="Swimmer C."/>
            <person name="Gnirke A."/>
            <person name="Chen F."/>
            <person name="Vysotskaia V."/>
            <person name="Mannhaupt G."/>
            <person name="Guldener U."/>
            <person name="Munsterkotter M."/>
            <person name="Haase D."/>
            <person name="Oesterheld M."/>
            <person name="Mewes H.W."/>
            <person name="Mauceli E.W."/>
            <person name="DeCaprio D."/>
            <person name="Wade C.M."/>
            <person name="Butler J."/>
            <person name="Young S."/>
            <person name="Jaffe D.B."/>
            <person name="Calvo S."/>
            <person name="Nusbaum C."/>
            <person name="Galagan J."/>
            <person name="Birren B.W."/>
        </authorList>
    </citation>
    <scope>NUCLEOTIDE SEQUENCE [LARGE SCALE GENOMIC DNA]</scope>
    <source>
        <strain evidence="2">DSM 14603 / FGSC 9021 / UM521</strain>
    </source>
</reference>
<dbReference type="VEuPathDB" id="FungiDB:UMAG_11034"/>
<dbReference type="STRING" id="237631.A0A0D1DQ99"/>
<dbReference type="GO" id="GO:0004484">
    <property type="term" value="F:mRNA guanylyltransferase activity"/>
    <property type="evidence" value="ECO:0000318"/>
    <property type="project" value="GO_Central"/>
</dbReference>
<dbReference type="RefSeq" id="XP_011392322.1">
    <property type="nucleotide sequence ID" value="XM_011394020.1"/>
</dbReference>